<feature type="region of interest" description="Disordered" evidence="1">
    <location>
        <begin position="83"/>
        <end position="102"/>
    </location>
</feature>
<name>A0AAP0P0X8_9MAGN</name>
<keyword evidence="3" id="KW-1185">Reference proteome</keyword>
<evidence type="ECO:0000313" key="3">
    <source>
        <dbReference type="Proteomes" id="UP001419268"/>
    </source>
</evidence>
<protein>
    <submittedName>
        <fullName evidence="2">Uncharacterized protein</fullName>
    </submittedName>
</protein>
<dbReference type="Proteomes" id="UP001419268">
    <property type="component" value="Unassembled WGS sequence"/>
</dbReference>
<dbReference type="AlphaFoldDB" id="A0AAP0P0X8"/>
<accession>A0AAP0P0X8</accession>
<feature type="compositionally biased region" description="Basic and acidic residues" evidence="1">
    <location>
        <begin position="89"/>
        <end position="102"/>
    </location>
</feature>
<sequence>MTYRLWWTPSGSRCRHTEVGAGSSRPMSVNDEPIEQLREDIKEMQRSFLRVINDKTLDHDQLQEIQGRLGLMEQAMMDRLGISFAPPAHPDDDSETNHDLDD</sequence>
<comment type="caution">
    <text evidence="2">The sequence shown here is derived from an EMBL/GenBank/DDBJ whole genome shotgun (WGS) entry which is preliminary data.</text>
</comment>
<evidence type="ECO:0000313" key="2">
    <source>
        <dbReference type="EMBL" id="KAK9126113.1"/>
    </source>
</evidence>
<organism evidence="2 3">
    <name type="scientific">Stephania cephalantha</name>
    <dbReference type="NCBI Taxonomy" id="152367"/>
    <lineage>
        <taxon>Eukaryota</taxon>
        <taxon>Viridiplantae</taxon>
        <taxon>Streptophyta</taxon>
        <taxon>Embryophyta</taxon>
        <taxon>Tracheophyta</taxon>
        <taxon>Spermatophyta</taxon>
        <taxon>Magnoliopsida</taxon>
        <taxon>Ranunculales</taxon>
        <taxon>Menispermaceae</taxon>
        <taxon>Menispermoideae</taxon>
        <taxon>Cissampelideae</taxon>
        <taxon>Stephania</taxon>
    </lineage>
</organism>
<proteinExistence type="predicted"/>
<evidence type="ECO:0000256" key="1">
    <source>
        <dbReference type="SAM" id="MobiDB-lite"/>
    </source>
</evidence>
<dbReference type="EMBL" id="JBBNAG010000006">
    <property type="protein sequence ID" value="KAK9126113.1"/>
    <property type="molecule type" value="Genomic_DNA"/>
</dbReference>
<gene>
    <name evidence="2" type="ORF">Scep_014959</name>
</gene>
<reference evidence="2 3" key="1">
    <citation type="submission" date="2024-01" db="EMBL/GenBank/DDBJ databases">
        <title>Genome assemblies of Stephania.</title>
        <authorList>
            <person name="Yang L."/>
        </authorList>
    </citation>
    <scope>NUCLEOTIDE SEQUENCE [LARGE SCALE GENOMIC DNA]</scope>
    <source>
        <strain evidence="2">JXDWG</strain>
        <tissue evidence="2">Leaf</tissue>
    </source>
</reference>